<evidence type="ECO:0000313" key="2">
    <source>
        <dbReference type="Proteomes" id="UP000606786"/>
    </source>
</evidence>
<organism evidence="1 2">
    <name type="scientific">Ceratitis capitata</name>
    <name type="common">Mediterranean fruit fly</name>
    <name type="synonym">Tephritis capitata</name>
    <dbReference type="NCBI Taxonomy" id="7213"/>
    <lineage>
        <taxon>Eukaryota</taxon>
        <taxon>Metazoa</taxon>
        <taxon>Ecdysozoa</taxon>
        <taxon>Arthropoda</taxon>
        <taxon>Hexapoda</taxon>
        <taxon>Insecta</taxon>
        <taxon>Pterygota</taxon>
        <taxon>Neoptera</taxon>
        <taxon>Endopterygota</taxon>
        <taxon>Diptera</taxon>
        <taxon>Brachycera</taxon>
        <taxon>Muscomorpha</taxon>
        <taxon>Tephritoidea</taxon>
        <taxon>Tephritidae</taxon>
        <taxon>Ceratitis</taxon>
        <taxon>Ceratitis</taxon>
    </lineage>
</organism>
<dbReference type="OrthoDB" id="8043012at2759"/>
<sequence>MLANHQIISIVISYLTVHQLTTTITSAIPLPTIESLGTAQALDYAQQPNEVLPIQPLLLYPLPRNLQLQGRELDDDDDDGNNIIYVKLLKRKAYRPTKQHLNGLDGENNEPRELTMKDIFYVKALANGQFSHQRLKLYRLPEFYAISVFRSKGAKL</sequence>
<dbReference type="Proteomes" id="UP000606786">
    <property type="component" value="Unassembled WGS sequence"/>
</dbReference>
<reference evidence="1" key="1">
    <citation type="submission" date="2020-11" db="EMBL/GenBank/DDBJ databases">
        <authorList>
            <person name="Whitehead M."/>
        </authorList>
    </citation>
    <scope>NUCLEOTIDE SEQUENCE</scope>
    <source>
        <strain evidence="1">EGII</strain>
    </source>
</reference>
<evidence type="ECO:0000313" key="1">
    <source>
        <dbReference type="EMBL" id="CAD6993196.1"/>
    </source>
</evidence>
<dbReference type="EMBL" id="CAJHJT010000001">
    <property type="protein sequence ID" value="CAD6993196.1"/>
    <property type="molecule type" value="Genomic_DNA"/>
</dbReference>
<comment type="caution">
    <text evidence="1">The sequence shown here is derived from an EMBL/GenBank/DDBJ whole genome shotgun (WGS) entry which is preliminary data.</text>
</comment>
<protein>
    <submittedName>
        <fullName evidence="1">(Mediterranean fruit fly) hypothetical protein</fullName>
    </submittedName>
</protein>
<dbReference type="AlphaFoldDB" id="A0A811U4S0"/>
<accession>A0A811U4S0</accession>
<proteinExistence type="predicted"/>
<name>A0A811U4S0_CERCA</name>
<keyword evidence="2" id="KW-1185">Reference proteome</keyword>
<gene>
    <name evidence="1" type="ORF">CCAP1982_LOCUS2018</name>
</gene>